<dbReference type="InterPro" id="IPR010033">
    <property type="entry name" value="HAD_SF_ppase_IIIC"/>
</dbReference>
<dbReference type="Proteomes" id="UP000019277">
    <property type="component" value="Unassembled WGS sequence"/>
</dbReference>
<protein>
    <submittedName>
        <fullName evidence="1">Uncharacterized protein</fullName>
    </submittedName>
</protein>
<dbReference type="InterPro" id="IPR036514">
    <property type="entry name" value="SGNH_hydro_sf"/>
</dbReference>
<dbReference type="STRING" id="909613.UO65_0200"/>
<proteinExistence type="predicted"/>
<dbReference type="eggNOG" id="COG3882">
    <property type="taxonomic scope" value="Bacteria"/>
</dbReference>
<dbReference type="EMBL" id="AYXG01000004">
    <property type="protein sequence ID" value="EWC64593.1"/>
    <property type="molecule type" value="Genomic_DNA"/>
</dbReference>
<dbReference type="InterPro" id="IPR036412">
    <property type="entry name" value="HAD-like_sf"/>
</dbReference>
<dbReference type="InterPro" id="IPR023214">
    <property type="entry name" value="HAD_sf"/>
</dbReference>
<dbReference type="AlphaFoldDB" id="W7IW97"/>
<dbReference type="NCBIfam" id="TIGR01686">
    <property type="entry name" value="FkbH"/>
    <property type="match status" value="1"/>
</dbReference>
<sequence>MKELSRAGKLAENYGEVPSLLAGLDETGLRRAGMLLARVDAADVDGARFTVAVAGSSALQPLEAPLTAQLARHGFVPDVRLGGYKQYGMELRDPGSPLFDVEPDLTVCVLDADEVFKHLDTPWTAADVRDALTEHAEHIEALVTAHRADHAGALVLTTLPLPRHWAAQLVDLRSRAELGIAWREFEARLLRLAVEHTGVFVVDMEPLVGVAGPLLDPRLAAYTGVQFADGVLAALAREVGHIARALRGKTSKVLVLDLDNTTWGGVLVEEGPLGITTGEGPVGEAFTAVQKAAKQLASQGPLLAVCSKNDEDKVRIAFRDNPDLTLREDDLVALVANWGAKPDNLRQIAEQLNLGIDSLVFIDDSPSERGLVAANLPQVPVIAVDADEPALHLHRLLADGWFTTQRVTDEDRVRGERYRTERKRMEFRERADSLGDYLAQLGTTVELFVPGEAEVGRIAQITQRTNQFNLTTIRLDVAAVTAALSDPDRAVYGVRCADKFGDHGIVGAVFTSTEADGARRVDNFLLSCRVLARGVEDAVLRTLLAQAKAAGAPALHAAHRPTAKNGAVADFYAKSGFSAVGEPGGGSREFTHDLAELPPPVQHVELKTLTTV</sequence>
<dbReference type="PATRIC" id="fig|909613.9.peg.208"/>
<reference evidence="1 2" key="1">
    <citation type="journal article" date="2014" name="Genome Announc.">
        <title>Draft Genome Sequence of the Antitrypanosomally Active Sponge-Associated Bacterium Actinokineospora sp. Strain EG49.</title>
        <authorList>
            <person name="Harjes J."/>
            <person name="Ryu T."/>
            <person name="Abdelmohsen U.R."/>
            <person name="Moitinho-Silva L."/>
            <person name="Horn H."/>
            <person name="Ravasi T."/>
            <person name="Hentschel U."/>
        </authorList>
    </citation>
    <scope>NUCLEOTIDE SEQUENCE [LARGE SCALE GENOMIC DNA]</scope>
    <source>
        <strain evidence="1 2">EG49</strain>
    </source>
</reference>
<dbReference type="InterPro" id="IPR010037">
    <property type="entry name" value="FkbH_domain"/>
</dbReference>
<evidence type="ECO:0000313" key="1">
    <source>
        <dbReference type="EMBL" id="EWC64593.1"/>
    </source>
</evidence>
<dbReference type="NCBIfam" id="TIGR01681">
    <property type="entry name" value="HAD-SF-IIIC"/>
    <property type="match status" value="1"/>
</dbReference>
<evidence type="ECO:0000313" key="2">
    <source>
        <dbReference type="Proteomes" id="UP000019277"/>
    </source>
</evidence>
<dbReference type="Gene3D" id="3.40.50.1110">
    <property type="entry name" value="SGNH hydrolase"/>
    <property type="match status" value="1"/>
</dbReference>
<comment type="caution">
    <text evidence="1">The sequence shown here is derived from an EMBL/GenBank/DDBJ whole genome shotgun (WGS) entry which is preliminary data.</text>
</comment>
<dbReference type="Gene3D" id="3.40.630.30">
    <property type="match status" value="1"/>
</dbReference>
<dbReference type="Gene3D" id="3.40.50.1000">
    <property type="entry name" value="HAD superfamily/HAD-like"/>
    <property type="match status" value="1"/>
</dbReference>
<dbReference type="SUPFAM" id="SSF56784">
    <property type="entry name" value="HAD-like"/>
    <property type="match status" value="1"/>
</dbReference>
<accession>W7IW97</accession>
<name>W7IW97_9PSEU</name>
<organism evidence="1 2">
    <name type="scientific">Actinokineospora spheciospongiae</name>
    <dbReference type="NCBI Taxonomy" id="909613"/>
    <lineage>
        <taxon>Bacteria</taxon>
        <taxon>Bacillati</taxon>
        <taxon>Actinomycetota</taxon>
        <taxon>Actinomycetes</taxon>
        <taxon>Pseudonocardiales</taxon>
        <taxon>Pseudonocardiaceae</taxon>
        <taxon>Actinokineospora</taxon>
    </lineage>
</organism>
<keyword evidence="2" id="KW-1185">Reference proteome</keyword>
<gene>
    <name evidence="1" type="ORF">UO65_0200</name>
</gene>